<reference evidence="1" key="2">
    <citation type="submission" date="2022-01" db="EMBL/GenBank/DDBJ databases">
        <authorList>
            <person name="Yamashiro T."/>
            <person name="Shiraishi A."/>
            <person name="Satake H."/>
            <person name="Nakayama K."/>
        </authorList>
    </citation>
    <scope>NUCLEOTIDE SEQUENCE</scope>
</reference>
<reference evidence="1" key="1">
    <citation type="journal article" date="2022" name="Int. J. Mol. Sci.">
        <title>Draft Genome of Tanacetum Coccineum: Genomic Comparison of Closely Related Tanacetum-Family Plants.</title>
        <authorList>
            <person name="Yamashiro T."/>
            <person name="Shiraishi A."/>
            <person name="Nakayama K."/>
            <person name="Satake H."/>
        </authorList>
    </citation>
    <scope>NUCLEOTIDE SEQUENCE</scope>
</reference>
<name>A0ABQ4Y4D3_9ASTR</name>
<dbReference type="InterPro" id="IPR012337">
    <property type="entry name" value="RNaseH-like_sf"/>
</dbReference>
<gene>
    <name evidence="1" type="ORF">Tco_0705351</name>
</gene>
<dbReference type="PANTHER" id="PTHR35046">
    <property type="entry name" value="ZINC KNUCKLE (CCHC-TYPE) FAMILY PROTEIN"/>
    <property type="match status" value="1"/>
</dbReference>
<comment type="caution">
    <text evidence="1">The sequence shown here is derived from an EMBL/GenBank/DDBJ whole genome shotgun (WGS) entry which is preliminary data.</text>
</comment>
<evidence type="ECO:0000313" key="1">
    <source>
        <dbReference type="EMBL" id="GJS72510.1"/>
    </source>
</evidence>
<protein>
    <submittedName>
        <fullName evidence="1">Nucleotidyltransferase, ribonuclease H</fullName>
    </submittedName>
</protein>
<dbReference type="Gene3D" id="3.30.420.10">
    <property type="entry name" value="Ribonuclease H-like superfamily/Ribonuclease H"/>
    <property type="match status" value="1"/>
</dbReference>
<accession>A0ABQ4Y4D3</accession>
<dbReference type="InterPro" id="IPR036397">
    <property type="entry name" value="RNaseH_sf"/>
</dbReference>
<dbReference type="Proteomes" id="UP001151760">
    <property type="component" value="Unassembled WGS sequence"/>
</dbReference>
<evidence type="ECO:0000313" key="2">
    <source>
        <dbReference type="Proteomes" id="UP001151760"/>
    </source>
</evidence>
<dbReference type="EMBL" id="BQNB010010084">
    <property type="protein sequence ID" value="GJS72510.1"/>
    <property type="molecule type" value="Genomic_DNA"/>
</dbReference>
<dbReference type="SUPFAM" id="SSF53098">
    <property type="entry name" value="Ribonuclease H-like"/>
    <property type="match status" value="1"/>
</dbReference>
<organism evidence="1 2">
    <name type="scientific">Tanacetum coccineum</name>
    <dbReference type="NCBI Taxonomy" id="301880"/>
    <lineage>
        <taxon>Eukaryota</taxon>
        <taxon>Viridiplantae</taxon>
        <taxon>Streptophyta</taxon>
        <taxon>Embryophyta</taxon>
        <taxon>Tracheophyta</taxon>
        <taxon>Spermatophyta</taxon>
        <taxon>Magnoliopsida</taxon>
        <taxon>eudicotyledons</taxon>
        <taxon>Gunneridae</taxon>
        <taxon>Pentapetalae</taxon>
        <taxon>asterids</taxon>
        <taxon>campanulids</taxon>
        <taxon>Asterales</taxon>
        <taxon>Asteraceae</taxon>
        <taxon>Asteroideae</taxon>
        <taxon>Anthemideae</taxon>
        <taxon>Anthemidinae</taxon>
        <taxon>Tanacetum</taxon>
    </lineage>
</organism>
<keyword evidence="2" id="KW-1185">Reference proteome</keyword>
<dbReference type="PANTHER" id="PTHR35046:SF26">
    <property type="entry name" value="RNA-DIRECTED DNA POLYMERASE"/>
    <property type="match status" value="1"/>
</dbReference>
<proteinExistence type="predicted"/>
<sequence length="264" mass="30387">MRKCFPVIEANASHKGLGAGVDAERERSELCFPQLKSMRRTTKTHDFGIGSCCVRSQDVEDITFLRHECFMRCLTLFIRSRISKVFRSTWIGQDVPDLKKAILVDPIHESRNCHICDKVDVHAQKVKALPKRHIWVDYGLGFIVDRLTKSAHFLPAKENDINGGKLDQIILEKLVSRHGVPVSIISDRDGRFVSQFWQSLQEAFGTQLDMSTDIHPENRWVRDREDDPIHWKTCSGGMCDRFREGMGTDISFNRNSHFNNSYHT</sequence>